<feature type="region of interest" description="Disordered" evidence="1">
    <location>
        <begin position="45"/>
        <end position="64"/>
    </location>
</feature>
<proteinExistence type="predicted"/>
<dbReference type="Proteomes" id="UP000314294">
    <property type="component" value="Unassembled WGS sequence"/>
</dbReference>
<sequence length="111" mass="12054">MVTSSQGTPSLRSSFCRRTGGYPWERHAVVQLLAAVSPRVAGLAVAPGPEEHSSTSASHSAPSQPAAQLQLNWWNWSWHAPPLRQGWASHSGAPRQPLIGCWPPSLEKRLV</sequence>
<accession>A0A4Z2EV81</accession>
<dbReference type="AlphaFoldDB" id="A0A4Z2EV81"/>
<keyword evidence="3" id="KW-1185">Reference proteome</keyword>
<protein>
    <submittedName>
        <fullName evidence="2">Uncharacterized protein</fullName>
    </submittedName>
</protein>
<reference evidence="2 3" key="1">
    <citation type="submission" date="2019-03" db="EMBL/GenBank/DDBJ databases">
        <title>First draft genome of Liparis tanakae, snailfish: a comprehensive survey of snailfish specific genes.</title>
        <authorList>
            <person name="Kim W."/>
            <person name="Song I."/>
            <person name="Jeong J.-H."/>
            <person name="Kim D."/>
            <person name="Kim S."/>
            <person name="Ryu S."/>
            <person name="Song J.Y."/>
            <person name="Lee S.K."/>
        </authorList>
    </citation>
    <scope>NUCLEOTIDE SEQUENCE [LARGE SCALE GENOMIC DNA]</scope>
    <source>
        <tissue evidence="2">Muscle</tissue>
    </source>
</reference>
<evidence type="ECO:0000313" key="2">
    <source>
        <dbReference type="EMBL" id="TNN32451.1"/>
    </source>
</evidence>
<dbReference type="EMBL" id="SRLO01002694">
    <property type="protein sequence ID" value="TNN32451.1"/>
    <property type="molecule type" value="Genomic_DNA"/>
</dbReference>
<name>A0A4Z2EV81_9TELE</name>
<comment type="caution">
    <text evidence="2">The sequence shown here is derived from an EMBL/GenBank/DDBJ whole genome shotgun (WGS) entry which is preliminary data.</text>
</comment>
<evidence type="ECO:0000313" key="3">
    <source>
        <dbReference type="Proteomes" id="UP000314294"/>
    </source>
</evidence>
<feature type="compositionally biased region" description="Low complexity" evidence="1">
    <location>
        <begin position="54"/>
        <end position="64"/>
    </location>
</feature>
<organism evidence="2 3">
    <name type="scientific">Liparis tanakae</name>
    <name type="common">Tanaka's snailfish</name>
    <dbReference type="NCBI Taxonomy" id="230148"/>
    <lineage>
        <taxon>Eukaryota</taxon>
        <taxon>Metazoa</taxon>
        <taxon>Chordata</taxon>
        <taxon>Craniata</taxon>
        <taxon>Vertebrata</taxon>
        <taxon>Euteleostomi</taxon>
        <taxon>Actinopterygii</taxon>
        <taxon>Neopterygii</taxon>
        <taxon>Teleostei</taxon>
        <taxon>Neoteleostei</taxon>
        <taxon>Acanthomorphata</taxon>
        <taxon>Eupercaria</taxon>
        <taxon>Perciformes</taxon>
        <taxon>Cottioidei</taxon>
        <taxon>Cottales</taxon>
        <taxon>Liparidae</taxon>
        <taxon>Liparis</taxon>
    </lineage>
</organism>
<gene>
    <name evidence="2" type="ORF">EYF80_057389</name>
</gene>
<evidence type="ECO:0000256" key="1">
    <source>
        <dbReference type="SAM" id="MobiDB-lite"/>
    </source>
</evidence>